<proteinExistence type="predicted"/>
<gene>
    <name evidence="1" type="ORF">IE53DRAFT_380021</name>
</gene>
<evidence type="ECO:0000313" key="1">
    <source>
        <dbReference type="EMBL" id="PWN50108.1"/>
    </source>
</evidence>
<reference evidence="1 2" key="1">
    <citation type="journal article" date="2018" name="Mol. Biol. Evol.">
        <title>Broad Genomic Sampling Reveals a Smut Pathogenic Ancestry of the Fungal Clade Ustilaginomycotina.</title>
        <authorList>
            <person name="Kijpornyongpan T."/>
            <person name="Mondo S.J."/>
            <person name="Barry K."/>
            <person name="Sandor L."/>
            <person name="Lee J."/>
            <person name="Lipzen A."/>
            <person name="Pangilinan J."/>
            <person name="LaButti K."/>
            <person name="Hainaut M."/>
            <person name="Henrissat B."/>
            <person name="Grigoriev I.V."/>
            <person name="Spatafora J.W."/>
            <person name="Aime M.C."/>
        </authorList>
    </citation>
    <scope>NUCLEOTIDE SEQUENCE [LARGE SCALE GENOMIC DNA]</scope>
    <source>
        <strain evidence="1 2">SA 807</strain>
    </source>
</reference>
<protein>
    <submittedName>
        <fullName evidence="1">Uncharacterized protein</fullName>
    </submittedName>
</protein>
<evidence type="ECO:0000313" key="2">
    <source>
        <dbReference type="Proteomes" id="UP000245626"/>
    </source>
</evidence>
<dbReference type="Proteomes" id="UP000245626">
    <property type="component" value="Unassembled WGS sequence"/>
</dbReference>
<accession>A0ACD0NW61</accession>
<organism evidence="1 2">
    <name type="scientific">Violaceomyces palustris</name>
    <dbReference type="NCBI Taxonomy" id="1673888"/>
    <lineage>
        <taxon>Eukaryota</taxon>
        <taxon>Fungi</taxon>
        <taxon>Dikarya</taxon>
        <taxon>Basidiomycota</taxon>
        <taxon>Ustilaginomycotina</taxon>
        <taxon>Ustilaginomycetes</taxon>
        <taxon>Violaceomycetales</taxon>
        <taxon>Violaceomycetaceae</taxon>
        <taxon>Violaceomyces</taxon>
    </lineage>
</organism>
<keyword evidence="2" id="KW-1185">Reference proteome</keyword>
<dbReference type="EMBL" id="KZ819968">
    <property type="protein sequence ID" value="PWN50108.1"/>
    <property type="molecule type" value="Genomic_DNA"/>
</dbReference>
<name>A0ACD0NW61_9BASI</name>
<sequence length="837" mass="91144">MRTRGSPIAYPFTRSPEKESIQRVSTSWSVLLNTGSGRSRQPNIPVFTRIVSWILKPHSVPQVVTRSLSIKQQQPDPSPFKPLPQPFLSGRNRVQPEQPPFAEGTGNTSSPSSSPVIRSSPSSNQGSLSFENFETKGLRSGPITSGLELTDVSQVWIKPNPAKELESSTSATNIKVLSAKVKPIRIPSEQSLKRQFLIDQGGPLRYIQTRFLLYSSSVRLAERRAKDLQSHYNLVKIRRDNNIAPSSNSAGKEVHYKEALIKTEGETEATRIFKGIRFHLECHKRLVQSTQNRVNSLEVAFTNSSSASATNIKEEEASVEPCGASSQKPRFKSFEKGISFVRGHLALYSGYVNRAENSAVVLEKFYKDPIGGSAYLLIREELSTEETKKAKAKMVEHLEMKKDAEKKKPAVVLGKRKAEEENGAKAGRALKKSQPEAMTAKPGSNWKALKKSLSTDAPNKAGGSRSSTHVTRGSRIVGAKLAIKEARTAAEKIVSSSTANEPGSRTGTSSPRSGTGSPAPTTLPWFAEDLSPEDLAMVKESTEARVARTLQWEGVADEELKRKIILGGLPEGASEAKKEPGNYLAIDCEMVGVGPNGSESLLARVSIVNYHGATIFDSFVKPVEKVTDYRTWVSGVRPRDLKNAPSFAKVQAEVASLIKGRVLVGHAIQNDLKALLLSHPRPLIRDTATFQPLRDLAKTKYPSLKKLSKLALGIEIQKEGHSHSSVEDARATMAIFRSVKSRWDESLRGKGGGSKFESVISAASQIWQTSRLGSSVSGTGEPSSSPNATNLKKNKKKSNPSNGGNGGGPSGEEEGDEVVVVKRTKEPAKADWWKEGM</sequence>